<keyword evidence="2" id="KW-0698">rRNA processing</keyword>
<dbReference type="RefSeq" id="WP_098406759.1">
    <property type="nucleotide sequence ID" value="NZ_PDJE01000001.1"/>
</dbReference>
<evidence type="ECO:0000259" key="6">
    <source>
        <dbReference type="Pfam" id="PF26049"/>
    </source>
</evidence>
<organism evidence="7 8">
    <name type="scientific">Paramicrobacterium agarici</name>
    <dbReference type="NCBI Taxonomy" id="630514"/>
    <lineage>
        <taxon>Bacteria</taxon>
        <taxon>Bacillati</taxon>
        <taxon>Actinomycetota</taxon>
        <taxon>Actinomycetes</taxon>
        <taxon>Micrococcales</taxon>
        <taxon>Microbacteriaceae</taxon>
        <taxon>Paramicrobacterium</taxon>
    </lineage>
</organism>
<evidence type="ECO:0000313" key="8">
    <source>
        <dbReference type="Proteomes" id="UP000221369"/>
    </source>
</evidence>
<reference evidence="7 8" key="1">
    <citation type="submission" date="2017-10" db="EMBL/GenBank/DDBJ databases">
        <title>Sequencing the genomes of 1000 actinobacteria strains.</title>
        <authorList>
            <person name="Klenk H.-P."/>
        </authorList>
    </citation>
    <scope>NUCLEOTIDE SEQUENCE [LARGE SCALE GENOMIC DNA]</scope>
    <source>
        <strain evidence="7 8">DSM 21798</strain>
    </source>
</reference>
<dbReference type="InterPro" id="IPR046977">
    <property type="entry name" value="RsmC/RlmG"/>
</dbReference>
<feature type="domain" description="Methyltransferase small" evidence="5">
    <location>
        <begin position="201"/>
        <end position="371"/>
    </location>
</feature>
<dbReference type="PANTHER" id="PTHR47816">
    <property type="entry name" value="RIBOSOMAL RNA SMALL SUBUNIT METHYLTRANSFERASE C"/>
    <property type="match status" value="1"/>
</dbReference>
<protein>
    <submittedName>
        <fullName evidence="7">16S rRNA (Guanine1207-N2)-methyltransferase</fullName>
    </submittedName>
</protein>
<dbReference type="Gene3D" id="3.40.50.150">
    <property type="entry name" value="Vaccinia Virus protein VP39"/>
    <property type="match status" value="2"/>
</dbReference>
<dbReference type="EMBL" id="PDJE01000001">
    <property type="protein sequence ID" value="PFG30277.1"/>
    <property type="molecule type" value="Genomic_DNA"/>
</dbReference>
<accession>A0A2A9DU12</accession>
<dbReference type="AlphaFoldDB" id="A0A2A9DU12"/>
<gene>
    <name evidence="7" type="ORF">ATJ78_1205</name>
</gene>
<dbReference type="InterPro" id="IPR058679">
    <property type="entry name" value="RlmG_N"/>
</dbReference>
<dbReference type="InterPro" id="IPR029063">
    <property type="entry name" value="SAM-dependent_MTases_sf"/>
</dbReference>
<evidence type="ECO:0000259" key="5">
    <source>
        <dbReference type="Pfam" id="PF05175"/>
    </source>
</evidence>
<keyword evidence="8" id="KW-1185">Reference proteome</keyword>
<dbReference type="Pfam" id="PF26049">
    <property type="entry name" value="RLMG_N"/>
    <property type="match status" value="1"/>
</dbReference>
<dbReference type="GO" id="GO:0032259">
    <property type="term" value="P:methylation"/>
    <property type="evidence" value="ECO:0007669"/>
    <property type="project" value="UniProtKB-KW"/>
</dbReference>
<comment type="caution">
    <text evidence="7">The sequence shown here is derived from an EMBL/GenBank/DDBJ whole genome shotgun (WGS) entry which is preliminary data.</text>
</comment>
<dbReference type="Pfam" id="PF05175">
    <property type="entry name" value="MTS"/>
    <property type="match status" value="1"/>
</dbReference>
<evidence type="ECO:0000256" key="2">
    <source>
        <dbReference type="ARBA" id="ARBA00022552"/>
    </source>
</evidence>
<dbReference type="CDD" id="cd02440">
    <property type="entry name" value="AdoMet_MTases"/>
    <property type="match status" value="1"/>
</dbReference>
<dbReference type="PANTHER" id="PTHR47816:SF5">
    <property type="entry name" value="RIBOSOMAL RNA LARGE SUBUNIT METHYLTRANSFERASE G"/>
    <property type="match status" value="1"/>
</dbReference>
<keyword evidence="1" id="KW-0963">Cytoplasm</keyword>
<evidence type="ECO:0000256" key="4">
    <source>
        <dbReference type="ARBA" id="ARBA00022679"/>
    </source>
</evidence>
<proteinExistence type="predicted"/>
<dbReference type="InterPro" id="IPR002052">
    <property type="entry name" value="DNA_methylase_N6_adenine_CS"/>
</dbReference>
<evidence type="ECO:0000256" key="3">
    <source>
        <dbReference type="ARBA" id="ARBA00022603"/>
    </source>
</evidence>
<evidence type="ECO:0000256" key="1">
    <source>
        <dbReference type="ARBA" id="ARBA00022490"/>
    </source>
</evidence>
<dbReference type="GO" id="GO:0006364">
    <property type="term" value="P:rRNA processing"/>
    <property type="evidence" value="ECO:0007669"/>
    <property type="project" value="UniProtKB-KW"/>
</dbReference>
<dbReference type="SUPFAM" id="SSF53335">
    <property type="entry name" value="S-adenosyl-L-methionine-dependent methyltransferases"/>
    <property type="match status" value="1"/>
</dbReference>
<dbReference type="PROSITE" id="PS00092">
    <property type="entry name" value="N6_MTASE"/>
    <property type="match status" value="1"/>
</dbReference>
<dbReference type="GO" id="GO:0008757">
    <property type="term" value="F:S-adenosylmethionine-dependent methyltransferase activity"/>
    <property type="evidence" value="ECO:0007669"/>
    <property type="project" value="InterPro"/>
</dbReference>
<dbReference type="GO" id="GO:0008170">
    <property type="term" value="F:N-methyltransferase activity"/>
    <property type="evidence" value="ECO:0007669"/>
    <property type="project" value="UniProtKB-ARBA"/>
</dbReference>
<dbReference type="InterPro" id="IPR007848">
    <property type="entry name" value="Small_mtfrase_dom"/>
</dbReference>
<sequence>MEFSFDALRRWPDIEAPNLYAFDATDRLVLDTAAQEIADAGEGGVVAIGDRYGALSLGAATLHSASGIRVHQDALSQERAIVANADRFDLSDRIALHALDADLVRDARVVLLQLPRSLDALDEIARLIAGYAAPGVRVFAGGRVKHMTPAMNEVLSASFASVEAGLARQKSRVITASAPRPAGSHTDSSWPRSQRHADLDLTVWAHGAAFAGTRIDVGTRFLLDYLESVPETAHRIVDLGCGSGVLATAFAIQRPDAAVTATDQSAAATASACLTADANGVGERVAVVRDDGMSAVPDRSVDAVLLNPPFHIGASVHAGIALKLFAEAARVLKPGGTLLSVWNSHLHYRGHLERLVGRTHQLGRNSKFTVTMSRRSE</sequence>
<dbReference type="GO" id="GO:0003676">
    <property type="term" value="F:nucleic acid binding"/>
    <property type="evidence" value="ECO:0007669"/>
    <property type="project" value="InterPro"/>
</dbReference>
<feature type="domain" description="RlmG N-terminal" evidence="6">
    <location>
        <begin position="7"/>
        <end position="178"/>
    </location>
</feature>
<keyword evidence="4 7" id="KW-0808">Transferase</keyword>
<dbReference type="Proteomes" id="UP000221369">
    <property type="component" value="Unassembled WGS sequence"/>
</dbReference>
<name>A0A2A9DU12_9MICO</name>
<keyword evidence="3 7" id="KW-0489">Methyltransferase</keyword>
<evidence type="ECO:0000313" key="7">
    <source>
        <dbReference type="EMBL" id="PFG30277.1"/>
    </source>
</evidence>